<keyword evidence="2 3" id="KW-0808">Transferase</keyword>
<keyword evidence="1 3" id="KW-0489">Methyltransferase</keyword>
<dbReference type="SUPFAM" id="SSF53335">
    <property type="entry name" value="S-adenosyl-L-methionine-dependent methyltransferases"/>
    <property type="match status" value="1"/>
</dbReference>
<dbReference type="EC" id="2.1.1.171" evidence="3"/>
<proteinExistence type="predicted"/>
<protein>
    <submittedName>
        <fullName evidence="3">16S rRNA (Guanine(966)-N(2))-methyltransferase RsmD</fullName>
        <ecNumber evidence="3">2.1.1.171</ecNumber>
    </submittedName>
</protein>
<dbReference type="GO" id="GO:0052913">
    <property type="term" value="F:16S rRNA (guanine(966)-N(2))-methyltransferase activity"/>
    <property type="evidence" value="ECO:0007669"/>
    <property type="project" value="UniProtKB-EC"/>
</dbReference>
<accession>A0A6G7PYT7</accession>
<dbReference type="NCBIfam" id="TIGR00095">
    <property type="entry name" value="16S rRNA (guanine(966)-N(2))-methyltransferase RsmD"/>
    <property type="match status" value="1"/>
</dbReference>
<dbReference type="Gene3D" id="3.40.50.150">
    <property type="entry name" value="Vaccinia Virus protein VP39"/>
    <property type="match status" value="1"/>
</dbReference>
<dbReference type="InterPro" id="IPR029063">
    <property type="entry name" value="SAM-dependent_MTases_sf"/>
</dbReference>
<dbReference type="KEGG" id="tav:G4V39_05220"/>
<dbReference type="InterPro" id="IPR004398">
    <property type="entry name" value="RNA_MeTrfase_RsmD"/>
</dbReference>
<evidence type="ECO:0000313" key="4">
    <source>
        <dbReference type="Proteomes" id="UP000502179"/>
    </source>
</evidence>
<evidence type="ECO:0000256" key="1">
    <source>
        <dbReference type="ARBA" id="ARBA00022603"/>
    </source>
</evidence>
<dbReference type="CDD" id="cd02440">
    <property type="entry name" value="AdoMet_MTases"/>
    <property type="match status" value="1"/>
</dbReference>
<dbReference type="PANTHER" id="PTHR43542:SF1">
    <property type="entry name" value="METHYLTRANSFERASE"/>
    <property type="match status" value="1"/>
</dbReference>
<organism evidence="3 4">
    <name type="scientific">Thermosulfuriphilus ammonigenes</name>
    <dbReference type="NCBI Taxonomy" id="1936021"/>
    <lineage>
        <taxon>Bacteria</taxon>
        <taxon>Pseudomonadati</taxon>
        <taxon>Thermodesulfobacteriota</taxon>
        <taxon>Thermodesulfobacteria</taxon>
        <taxon>Thermodesulfobacteriales</taxon>
        <taxon>Thermodesulfobacteriaceae</taxon>
        <taxon>Thermosulfuriphilus</taxon>
    </lineage>
</organism>
<name>A0A6G7PYT7_9BACT</name>
<dbReference type="Pfam" id="PF03602">
    <property type="entry name" value="Cons_hypoth95"/>
    <property type="match status" value="1"/>
</dbReference>
<keyword evidence="4" id="KW-1185">Reference proteome</keyword>
<reference evidence="3 4" key="1">
    <citation type="submission" date="2020-02" db="EMBL/GenBank/DDBJ databases">
        <title>Genome analysis of Thermosulfuriphilus ammonigenes ST65T, an anaerobic thermophilic chemolithoautotrophic bacterium isolated from a deep-sea hydrothermal vent.</title>
        <authorList>
            <person name="Slobodkina G."/>
            <person name="Allioux M."/>
            <person name="Merkel A."/>
            <person name="Alain K."/>
            <person name="Jebbar M."/>
            <person name="Slobodkin A."/>
        </authorList>
    </citation>
    <scope>NUCLEOTIDE SEQUENCE [LARGE SCALE GENOMIC DNA]</scope>
    <source>
        <strain evidence="3 4">ST65</strain>
    </source>
</reference>
<dbReference type="Proteomes" id="UP000502179">
    <property type="component" value="Chromosome"/>
</dbReference>
<gene>
    <name evidence="3" type="primary">rsmD</name>
    <name evidence="3" type="ORF">G4V39_05220</name>
</gene>
<sequence length="178" mass="19518">MTTGRFKGLRLKGPSGERIRPMADRVRKALFDILASRGLLEGSFLDLYAGTGAVGIEALSRGASRVVLVDKDPRALRLIRQNLARTGASAEIIRYDLSRGLPPVRGPFEVISVTPPYGQGLAEKTLGDLAQSGLLAPGGLVVVEERETVTLPSRVGRLTLKDRRRYGQSVLWFYEEER</sequence>
<dbReference type="AlphaFoldDB" id="A0A6G7PYT7"/>
<dbReference type="PIRSF" id="PIRSF004553">
    <property type="entry name" value="CHP00095"/>
    <property type="match status" value="1"/>
</dbReference>
<evidence type="ECO:0000313" key="3">
    <source>
        <dbReference type="EMBL" id="QIJ72854.1"/>
    </source>
</evidence>
<evidence type="ECO:0000256" key="2">
    <source>
        <dbReference type="ARBA" id="ARBA00022679"/>
    </source>
</evidence>
<dbReference type="EMBL" id="CP048877">
    <property type="protein sequence ID" value="QIJ72854.1"/>
    <property type="molecule type" value="Genomic_DNA"/>
</dbReference>
<dbReference type="PANTHER" id="PTHR43542">
    <property type="entry name" value="METHYLTRANSFERASE"/>
    <property type="match status" value="1"/>
</dbReference>